<dbReference type="InterPro" id="IPR058625">
    <property type="entry name" value="MdtA-like_BSH"/>
</dbReference>
<dbReference type="PANTHER" id="PTHR30158:SF3">
    <property type="entry name" value="MULTIDRUG EFFLUX PUMP SUBUNIT ACRA-RELATED"/>
    <property type="match status" value="1"/>
</dbReference>
<name>A0A2K1Q528_9GAMM</name>
<dbReference type="GO" id="GO:0005886">
    <property type="term" value="C:plasma membrane"/>
    <property type="evidence" value="ECO:0007669"/>
    <property type="project" value="UniProtKB-SubCell"/>
</dbReference>
<dbReference type="Pfam" id="PF25917">
    <property type="entry name" value="BSH_RND"/>
    <property type="match status" value="1"/>
</dbReference>
<feature type="domain" description="Multidrug resistance protein MdtA-like C-terminal permuted SH3" evidence="8">
    <location>
        <begin position="298"/>
        <end position="359"/>
    </location>
</feature>
<dbReference type="Proteomes" id="UP000236345">
    <property type="component" value="Unassembled WGS sequence"/>
</dbReference>
<dbReference type="Gene3D" id="1.10.287.470">
    <property type="entry name" value="Helix hairpin bin"/>
    <property type="match status" value="1"/>
</dbReference>
<dbReference type="InterPro" id="IPR058626">
    <property type="entry name" value="MdtA-like_b-barrel"/>
</dbReference>
<dbReference type="GO" id="GO:0022857">
    <property type="term" value="F:transmembrane transporter activity"/>
    <property type="evidence" value="ECO:0007669"/>
    <property type="project" value="InterPro"/>
</dbReference>
<organism evidence="9 10">
    <name type="scientific">Mixta theicola</name>
    <dbReference type="NCBI Taxonomy" id="1458355"/>
    <lineage>
        <taxon>Bacteria</taxon>
        <taxon>Pseudomonadati</taxon>
        <taxon>Pseudomonadota</taxon>
        <taxon>Gammaproteobacteria</taxon>
        <taxon>Enterobacterales</taxon>
        <taxon>Erwiniaceae</taxon>
        <taxon>Mixta</taxon>
    </lineage>
</organism>
<comment type="subcellular location">
    <subcellularLocation>
        <location evidence="1">Cell inner membrane</location>
        <topology evidence="1">Lipid-anchor</topology>
    </subcellularLocation>
</comment>
<feature type="region of interest" description="Disordered" evidence="3">
    <location>
        <begin position="371"/>
        <end position="393"/>
    </location>
</feature>
<comment type="caution">
    <text evidence="9">The sequence shown here is derived from an EMBL/GenBank/DDBJ whole genome shotgun (WGS) entry which is preliminary data.</text>
</comment>
<proteinExistence type="inferred from homology"/>
<dbReference type="Pfam" id="PF25967">
    <property type="entry name" value="RND-MFP_C"/>
    <property type="match status" value="1"/>
</dbReference>
<dbReference type="FunFam" id="2.40.420.20:FF:000001">
    <property type="entry name" value="Efflux RND transporter periplasmic adaptor subunit"/>
    <property type="match status" value="1"/>
</dbReference>
<dbReference type="InterPro" id="IPR058624">
    <property type="entry name" value="MdtA-like_HH"/>
</dbReference>
<dbReference type="OrthoDB" id="9800613at2"/>
<dbReference type="InterPro" id="IPR058627">
    <property type="entry name" value="MdtA-like_C"/>
</dbReference>
<dbReference type="InterPro" id="IPR006143">
    <property type="entry name" value="RND_pump_MFP"/>
</dbReference>
<evidence type="ECO:0000259" key="5">
    <source>
        <dbReference type="Pfam" id="PF25876"/>
    </source>
</evidence>
<protein>
    <submittedName>
        <fullName evidence="9">Efflux RND transporter periplasmic adaptor subunit</fullName>
    </submittedName>
</protein>
<feature type="compositionally biased region" description="Basic and acidic residues" evidence="3">
    <location>
        <begin position="384"/>
        <end position="393"/>
    </location>
</feature>
<dbReference type="SUPFAM" id="SSF111369">
    <property type="entry name" value="HlyD-like secretion proteins"/>
    <property type="match status" value="1"/>
</dbReference>
<feature type="domain" description="Multidrug resistance protein MdtA-like alpha-helical hairpin" evidence="5">
    <location>
        <begin position="106"/>
        <end position="167"/>
    </location>
</feature>
<comment type="similarity">
    <text evidence="2">Belongs to the membrane fusion protein (MFP) (TC 8.A.1) family.</text>
</comment>
<dbReference type="Pfam" id="PF25876">
    <property type="entry name" value="HH_MFP_RND"/>
    <property type="match status" value="1"/>
</dbReference>
<dbReference type="Gene3D" id="2.40.420.20">
    <property type="match status" value="1"/>
</dbReference>
<keyword evidence="10" id="KW-1185">Reference proteome</keyword>
<evidence type="ECO:0000259" key="6">
    <source>
        <dbReference type="Pfam" id="PF25917"/>
    </source>
</evidence>
<feature type="signal peptide" evidence="4">
    <location>
        <begin position="1"/>
        <end position="30"/>
    </location>
</feature>
<dbReference type="Pfam" id="PF25944">
    <property type="entry name" value="Beta-barrel_RND"/>
    <property type="match status" value="1"/>
</dbReference>
<dbReference type="GO" id="GO:0046677">
    <property type="term" value="P:response to antibiotic"/>
    <property type="evidence" value="ECO:0007669"/>
    <property type="project" value="TreeGrafter"/>
</dbReference>
<dbReference type="Gene3D" id="2.40.30.170">
    <property type="match status" value="1"/>
</dbReference>
<evidence type="ECO:0000256" key="3">
    <source>
        <dbReference type="SAM" id="MobiDB-lite"/>
    </source>
</evidence>
<evidence type="ECO:0000313" key="9">
    <source>
        <dbReference type="EMBL" id="PNS10134.1"/>
    </source>
</evidence>
<evidence type="ECO:0000256" key="2">
    <source>
        <dbReference type="ARBA" id="ARBA00009477"/>
    </source>
</evidence>
<feature type="compositionally biased region" description="Polar residues" evidence="3">
    <location>
        <begin position="373"/>
        <end position="383"/>
    </location>
</feature>
<evidence type="ECO:0000256" key="1">
    <source>
        <dbReference type="ARBA" id="ARBA00004519"/>
    </source>
</evidence>
<feature type="domain" description="Multidrug resistance protein MdtA-like barrel-sandwich hybrid" evidence="6">
    <location>
        <begin position="72"/>
        <end position="200"/>
    </location>
</feature>
<evidence type="ECO:0000259" key="7">
    <source>
        <dbReference type="Pfam" id="PF25944"/>
    </source>
</evidence>
<evidence type="ECO:0000256" key="4">
    <source>
        <dbReference type="SAM" id="SignalP"/>
    </source>
</evidence>
<dbReference type="EMBL" id="NWUO01000021">
    <property type="protein sequence ID" value="PNS10134.1"/>
    <property type="molecule type" value="Genomic_DNA"/>
</dbReference>
<reference evidence="10" key="1">
    <citation type="submission" date="2017-09" db="EMBL/GenBank/DDBJ databases">
        <authorList>
            <person name="Palmer M."/>
            <person name="Steenkamp E.T."/>
            <person name="Coetzee M.P."/>
            <person name="Avontuur J.R."/>
            <person name="Van Zyl E."/>
            <person name="Chan W.-Y."/>
            <person name="Blom J."/>
            <person name="Venter S.N."/>
        </authorList>
    </citation>
    <scope>NUCLEOTIDE SEQUENCE [LARGE SCALE GENOMIC DNA]</scope>
    <source>
        <strain evidence="10">QC88-366</strain>
    </source>
</reference>
<dbReference type="AlphaFoldDB" id="A0A2K1Q528"/>
<evidence type="ECO:0000313" key="10">
    <source>
        <dbReference type="Proteomes" id="UP000236345"/>
    </source>
</evidence>
<feature type="chain" id="PRO_5014451636" evidence="4">
    <location>
        <begin position="31"/>
        <end position="393"/>
    </location>
</feature>
<dbReference type="NCBIfam" id="TIGR01730">
    <property type="entry name" value="RND_mfp"/>
    <property type="match status" value="1"/>
</dbReference>
<sequence>MYYFHDIKKRKQLGNFINLALMIGATSLLSACDDAPASTPAAEPPVVGVYKVEPSNVRMLTELPGRTSAYLIAEVRPQVGGILLKRDFTEGTDVKEGQTLYHIDPAPYKATLASADASLESAKLLFSRYSKLASLNVVSQQNLDDAKSQYLQAKANADNARINLNYTEIKSPISGRIGRSNVTQGALVTAGQTNELATVQQLDPIYVDISQPASALVQIREDLESGRLKSDDEGRAKISLEFDNGTKYKQTGTLQFSEVSVNESTGSVTLRAVFPNPDGVLLPGMFVRAQLQQGIRENAILVPQRGVTRDTQGKAVALVVDADNVVEQKNLTTDQSIDGNWLISAGLKPGEQVIVDGLQNVTPGMIVKPVQAAKNSSEGSLSKTSDHKDNTDI</sequence>
<dbReference type="Gene3D" id="2.40.50.100">
    <property type="match status" value="1"/>
</dbReference>
<evidence type="ECO:0000259" key="8">
    <source>
        <dbReference type="Pfam" id="PF25967"/>
    </source>
</evidence>
<keyword evidence="4" id="KW-0732">Signal</keyword>
<gene>
    <name evidence="9" type="ORF">COO59_18905</name>
</gene>
<feature type="domain" description="Multidrug resistance protein MdtA-like beta-barrel" evidence="7">
    <location>
        <begin position="204"/>
        <end position="294"/>
    </location>
</feature>
<accession>A0A2K1Q528</accession>
<dbReference type="PANTHER" id="PTHR30158">
    <property type="entry name" value="ACRA/E-RELATED COMPONENT OF DRUG EFFLUX TRANSPORTER"/>
    <property type="match status" value="1"/>
</dbReference>
<dbReference type="RefSeq" id="WP_077258305.1">
    <property type="nucleotide sequence ID" value="NZ_BSOF01000012.1"/>
</dbReference>